<protein>
    <submittedName>
        <fullName evidence="2">Uncharacterized protein</fullName>
    </submittedName>
</protein>
<organism evidence="2">
    <name type="scientific">marine sediment metagenome</name>
    <dbReference type="NCBI Taxonomy" id="412755"/>
    <lineage>
        <taxon>unclassified sequences</taxon>
        <taxon>metagenomes</taxon>
        <taxon>ecological metagenomes</taxon>
    </lineage>
</organism>
<dbReference type="EMBL" id="BARU01038771">
    <property type="protein sequence ID" value="GAH87981.1"/>
    <property type="molecule type" value="Genomic_DNA"/>
</dbReference>
<feature type="region of interest" description="Disordered" evidence="1">
    <location>
        <begin position="30"/>
        <end position="60"/>
    </location>
</feature>
<accession>X1IZX6</accession>
<reference evidence="2" key="1">
    <citation type="journal article" date="2014" name="Front. Microbiol.">
        <title>High frequency of phylogenetically diverse reductive dehalogenase-homologous genes in deep subseafloor sedimentary metagenomes.</title>
        <authorList>
            <person name="Kawai M."/>
            <person name="Futagami T."/>
            <person name="Toyoda A."/>
            <person name="Takaki Y."/>
            <person name="Nishi S."/>
            <person name="Hori S."/>
            <person name="Arai W."/>
            <person name="Tsubouchi T."/>
            <person name="Morono Y."/>
            <person name="Uchiyama I."/>
            <person name="Ito T."/>
            <person name="Fujiyama A."/>
            <person name="Inagaki F."/>
            <person name="Takami H."/>
        </authorList>
    </citation>
    <scope>NUCLEOTIDE SEQUENCE</scope>
    <source>
        <strain evidence="2">Expedition CK06-06</strain>
    </source>
</reference>
<name>X1IZX6_9ZZZZ</name>
<evidence type="ECO:0000256" key="1">
    <source>
        <dbReference type="SAM" id="MobiDB-lite"/>
    </source>
</evidence>
<sequence length="60" mass="6334">MRKLLIALVAALLVIALLAAPVMAQRPTEIPVPEQASQGAEQANEHSADEAPKLVLPEPI</sequence>
<proteinExistence type="predicted"/>
<dbReference type="AlphaFoldDB" id="X1IZX6"/>
<comment type="caution">
    <text evidence="2">The sequence shown here is derived from an EMBL/GenBank/DDBJ whole genome shotgun (WGS) entry which is preliminary data.</text>
</comment>
<evidence type="ECO:0000313" key="2">
    <source>
        <dbReference type="EMBL" id="GAH87981.1"/>
    </source>
</evidence>
<gene>
    <name evidence="2" type="ORF">S03H2_60198</name>
</gene>
<feature type="compositionally biased region" description="Basic and acidic residues" evidence="1">
    <location>
        <begin position="43"/>
        <end position="52"/>
    </location>
</feature>